<evidence type="ECO:0000313" key="2">
    <source>
        <dbReference type="EMBL" id="KAF8408801.1"/>
    </source>
</evidence>
<sequence>MVKTSVFKLEPASASSPIGGGLGKIIENTLADDGVVVFSMLDVSLGFGITAKSTQDCMKLDPKGIVVLHQVDIGKCLRMEEDLLKGDIGW</sequence>
<dbReference type="GO" id="GO:0003723">
    <property type="term" value="F:RNA binding"/>
    <property type="evidence" value="ECO:0007669"/>
    <property type="project" value="InterPro"/>
</dbReference>
<gene>
    <name evidence="2" type="ORF">HHK36_004870</name>
</gene>
<dbReference type="Pfam" id="PF03657">
    <property type="entry name" value="UPF0113"/>
    <property type="match status" value="1"/>
</dbReference>
<keyword evidence="3" id="KW-1185">Reference proteome</keyword>
<dbReference type="SUPFAM" id="SSF88697">
    <property type="entry name" value="PUA domain-like"/>
    <property type="match status" value="1"/>
</dbReference>
<proteinExistence type="predicted"/>
<protein>
    <recommendedName>
        <fullName evidence="1">UPF0113 domain-containing protein</fullName>
    </recommendedName>
</protein>
<dbReference type="InterPro" id="IPR036974">
    <property type="entry name" value="PUA_sf"/>
</dbReference>
<dbReference type="Proteomes" id="UP000655225">
    <property type="component" value="Unassembled WGS sequence"/>
</dbReference>
<dbReference type="InterPro" id="IPR015947">
    <property type="entry name" value="PUA-like_sf"/>
</dbReference>
<feature type="domain" description="UPF0113" evidence="1">
    <location>
        <begin position="26"/>
        <end position="78"/>
    </location>
</feature>
<dbReference type="PROSITE" id="PS50890">
    <property type="entry name" value="PUA"/>
    <property type="match status" value="1"/>
</dbReference>
<dbReference type="InterPro" id="IPR005155">
    <property type="entry name" value="UPF0113_PUA"/>
</dbReference>
<accession>A0A834ZSZ5</accession>
<evidence type="ECO:0000259" key="1">
    <source>
        <dbReference type="Pfam" id="PF03657"/>
    </source>
</evidence>
<dbReference type="AlphaFoldDB" id="A0A834ZSZ5"/>
<dbReference type="OrthoDB" id="27490at2759"/>
<dbReference type="OMA" id="QVDIGKC"/>
<dbReference type="Gene3D" id="2.30.130.10">
    <property type="entry name" value="PUA domain"/>
    <property type="match status" value="1"/>
</dbReference>
<reference evidence="2 3" key="1">
    <citation type="submission" date="2020-04" db="EMBL/GenBank/DDBJ databases">
        <title>Plant Genome Project.</title>
        <authorList>
            <person name="Zhang R.-G."/>
        </authorList>
    </citation>
    <scope>NUCLEOTIDE SEQUENCE [LARGE SCALE GENOMIC DNA]</scope>
    <source>
        <strain evidence="2">YNK0</strain>
        <tissue evidence="2">Leaf</tissue>
    </source>
</reference>
<organism evidence="2 3">
    <name type="scientific">Tetracentron sinense</name>
    <name type="common">Spur-leaf</name>
    <dbReference type="NCBI Taxonomy" id="13715"/>
    <lineage>
        <taxon>Eukaryota</taxon>
        <taxon>Viridiplantae</taxon>
        <taxon>Streptophyta</taxon>
        <taxon>Embryophyta</taxon>
        <taxon>Tracheophyta</taxon>
        <taxon>Spermatophyta</taxon>
        <taxon>Magnoliopsida</taxon>
        <taxon>Trochodendrales</taxon>
        <taxon>Trochodendraceae</taxon>
        <taxon>Tetracentron</taxon>
    </lineage>
</organism>
<comment type="caution">
    <text evidence="2">The sequence shown here is derived from an EMBL/GenBank/DDBJ whole genome shotgun (WGS) entry which is preliminary data.</text>
</comment>
<name>A0A834ZSZ5_TETSI</name>
<evidence type="ECO:0000313" key="3">
    <source>
        <dbReference type="Proteomes" id="UP000655225"/>
    </source>
</evidence>
<dbReference type="EMBL" id="JABCRI010000003">
    <property type="protein sequence ID" value="KAF8408801.1"/>
    <property type="molecule type" value="Genomic_DNA"/>
</dbReference>
<dbReference type="CDD" id="cd21151">
    <property type="entry name" value="PUA_Nip7-like"/>
    <property type="match status" value="1"/>
</dbReference>